<dbReference type="GO" id="GO:0004930">
    <property type="term" value="F:G protein-coupled receptor activity"/>
    <property type="evidence" value="ECO:0007669"/>
    <property type="project" value="UniProtKB-KW"/>
</dbReference>
<evidence type="ECO:0000256" key="6">
    <source>
        <dbReference type="ARBA" id="ARBA00023040"/>
    </source>
</evidence>
<evidence type="ECO:0000256" key="8">
    <source>
        <dbReference type="ARBA" id="ARBA00023170"/>
    </source>
</evidence>
<dbReference type="EMBL" id="CAKKLH010000310">
    <property type="protein sequence ID" value="CAH0111121.1"/>
    <property type="molecule type" value="Genomic_DNA"/>
</dbReference>
<dbReference type="SUPFAM" id="SSF81321">
    <property type="entry name" value="Family A G protein-coupled receptor-like"/>
    <property type="match status" value="1"/>
</dbReference>
<dbReference type="InterPro" id="IPR050569">
    <property type="entry name" value="TAAR"/>
</dbReference>
<sequence length="385" mass="43936">MSEYQPLVTNSSANILRDIIPTSTVESSYLFTQFQIEQPLHNSQVFFIFLVLVIAVGIPIQLLVAFVILRTRQLNNPRNAFWLGNITCHFVTLLMGAYEYWTVVNPKINRSDIVCRIYSLLVGYPYTILLVGLLLATADRWFAISDPIKHRKYVTVSGVAGCLIISWILVLFILTSPYWSGRFEILLCAVNQDVMKWIMASHFVMVSFIIVAQVKVYIRTRQYLRFKAHRPAADLHQQSPPDYYLSSNSSSNTRPDEYFVHLPDKTICRLELEASVTLFCGVASLCVCALPLAFVFLTLIVCKIEVSSLQCDVTTVLILIPYARELLLLHSVVSPLLYVVRSREFSKALRRTLPRCFFVHQQRRCASPVELPKLCSTYVDIGCYK</sequence>
<accession>A0A8J2RWW0</accession>
<protein>
    <recommendedName>
        <fullName evidence="11">G-protein coupled receptors family 1 profile domain-containing protein</fullName>
    </recommendedName>
</protein>
<dbReference type="Proteomes" id="UP000789390">
    <property type="component" value="Unassembled WGS sequence"/>
</dbReference>
<evidence type="ECO:0000256" key="1">
    <source>
        <dbReference type="ARBA" id="ARBA00004651"/>
    </source>
</evidence>
<evidence type="ECO:0000313" key="12">
    <source>
        <dbReference type="EMBL" id="CAH0111121.1"/>
    </source>
</evidence>
<feature type="domain" description="G-protein coupled receptors family 1 profile" evidence="11">
    <location>
        <begin position="60"/>
        <end position="338"/>
    </location>
</feature>
<proteinExistence type="inferred from homology"/>
<comment type="caution">
    <text evidence="12">The sequence shown here is derived from an EMBL/GenBank/DDBJ whole genome shotgun (WGS) entry which is preliminary data.</text>
</comment>
<evidence type="ECO:0000256" key="3">
    <source>
        <dbReference type="ARBA" id="ARBA00022475"/>
    </source>
</evidence>
<feature type="transmembrane region" description="Helical" evidence="10">
    <location>
        <begin position="194"/>
        <end position="218"/>
    </location>
</feature>
<dbReference type="OrthoDB" id="6340946at2759"/>
<evidence type="ECO:0000256" key="9">
    <source>
        <dbReference type="ARBA" id="ARBA00023224"/>
    </source>
</evidence>
<evidence type="ECO:0000256" key="2">
    <source>
        <dbReference type="ARBA" id="ARBA00010663"/>
    </source>
</evidence>
<comment type="subcellular location">
    <subcellularLocation>
        <location evidence="1">Cell membrane</location>
        <topology evidence="1">Multi-pass membrane protein</topology>
    </subcellularLocation>
</comment>
<dbReference type="PROSITE" id="PS50262">
    <property type="entry name" value="G_PROTEIN_RECEP_F1_2"/>
    <property type="match status" value="1"/>
</dbReference>
<gene>
    <name evidence="12" type="ORF">DGAL_LOCUS14732</name>
</gene>
<keyword evidence="13" id="KW-1185">Reference proteome</keyword>
<dbReference type="InterPro" id="IPR000276">
    <property type="entry name" value="GPCR_Rhodpsn"/>
</dbReference>
<evidence type="ECO:0000313" key="13">
    <source>
        <dbReference type="Proteomes" id="UP000789390"/>
    </source>
</evidence>
<evidence type="ECO:0000256" key="7">
    <source>
        <dbReference type="ARBA" id="ARBA00023136"/>
    </source>
</evidence>
<keyword evidence="4 10" id="KW-0812">Transmembrane</keyword>
<evidence type="ECO:0000259" key="11">
    <source>
        <dbReference type="PROSITE" id="PS50262"/>
    </source>
</evidence>
<dbReference type="CDD" id="cd00637">
    <property type="entry name" value="7tm_classA_rhodopsin-like"/>
    <property type="match status" value="1"/>
</dbReference>
<dbReference type="Gene3D" id="1.20.1070.10">
    <property type="entry name" value="Rhodopsin 7-helix transmembrane proteins"/>
    <property type="match status" value="1"/>
</dbReference>
<dbReference type="GO" id="GO:0005886">
    <property type="term" value="C:plasma membrane"/>
    <property type="evidence" value="ECO:0007669"/>
    <property type="project" value="UniProtKB-SubCell"/>
</dbReference>
<evidence type="ECO:0000256" key="10">
    <source>
        <dbReference type="SAM" id="Phobius"/>
    </source>
</evidence>
<keyword evidence="3" id="KW-1003">Cell membrane</keyword>
<keyword evidence="8" id="KW-0675">Receptor</keyword>
<feature type="transmembrane region" description="Helical" evidence="10">
    <location>
        <begin position="154"/>
        <end position="174"/>
    </location>
</feature>
<comment type="similarity">
    <text evidence="2">Belongs to the G-protein coupled receptor 1 family.</text>
</comment>
<dbReference type="PANTHER" id="PTHR24249:SF411">
    <property type="entry name" value="G-PROTEIN COUPLED RECEPTORS FAMILY 1 PROFILE DOMAIN-CONTAINING PROTEIN"/>
    <property type="match status" value="1"/>
</dbReference>
<dbReference type="Pfam" id="PF00001">
    <property type="entry name" value="7tm_1"/>
    <property type="match status" value="1"/>
</dbReference>
<dbReference type="AlphaFoldDB" id="A0A8J2RWW0"/>
<feature type="transmembrane region" description="Helical" evidence="10">
    <location>
        <begin position="45"/>
        <end position="69"/>
    </location>
</feature>
<name>A0A8J2RWW0_9CRUS</name>
<keyword evidence="9" id="KW-0807">Transducer</keyword>
<dbReference type="PANTHER" id="PTHR24249">
    <property type="entry name" value="HISTAMINE RECEPTOR-RELATED G-PROTEIN COUPLED RECEPTOR"/>
    <property type="match status" value="1"/>
</dbReference>
<feature type="transmembrane region" description="Helical" evidence="10">
    <location>
        <begin position="276"/>
        <end position="301"/>
    </location>
</feature>
<feature type="transmembrane region" description="Helical" evidence="10">
    <location>
        <begin position="121"/>
        <end position="142"/>
    </location>
</feature>
<feature type="transmembrane region" description="Helical" evidence="10">
    <location>
        <begin position="321"/>
        <end position="340"/>
    </location>
</feature>
<dbReference type="FunFam" id="1.20.1070.10:FF:000503">
    <property type="entry name" value="Uncharacterized protein"/>
    <property type="match status" value="1"/>
</dbReference>
<evidence type="ECO:0000256" key="4">
    <source>
        <dbReference type="ARBA" id="ARBA00022692"/>
    </source>
</evidence>
<evidence type="ECO:0000256" key="5">
    <source>
        <dbReference type="ARBA" id="ARBA00022989"/>
    </source>
</evidence>
<keyword evidence="7 10" id="KW-0472">Membrane</keyword>
<dbReference type="InterPro" id="IPR017452">
    <property type="entry name" value="GPCR_Rhodpsn_7TM"/>
</dbReference>
<feature type="transmembrane region" description="Helical" evidence="10">
    <location>
        <begin position="81"/>
        <end position="101"/>
    </location>
</feature>
<organism evidence="12 13">
    <name type="scientific">Daphnia galeata</name>
    <dbReference type="NCBI Taxonomy" id="27404"/>
    <lineage>
        <taxon>Eukaryota</taxon>
        <taxon>Metazoa</taxon>
        <taxon>Ecdysozoa</taxon>
        <taxon>Arthropoda</taxon>
        <taxon>Crustacea</taxon>
        <taxon>Branchiopoda</taxon>
        <taxon>Diplostraca</taxon>
        <taxon>Cladocera</taxon>
        <taxon>Anomopoda</taxon>
        <taxon>Daphniidae</taxon>
        <taxon>Daphnia</taxon>
    </lineage>
</organism>
<reference evidence="12" key="1">
    <citation type="submission" date="2021-11" db="EMBL/GenBank/DDBJ databases">
        <authorList>
            <person name="Schell T."/>
        </authorList>
    </citation>
    <scope>NUCLEOTIDE SEQUENCE</scope>
    <source>
        <strain evidence="12">M5</strain>
    </source>
</reference>
<keyword evidence="5 10" id="KW-1133">Transmembrane helix</keyword>
<keyword evidence="6" id="KW-0297">G-protein coupled receptor</keyword>